<name>A0ABV9DP93_9ACTN</name>
<evidence type="ECO:0000259" key="2">
    <source>
        <dbReference type="Pfam" id="PF07862"/>
    </source>
</evidence>
<feature type="compositionally biased region" description="Low complexity" evidence="1">
    <location>
        <begin position="69"/>
        <end position="78"/>
    </location>
</feature>
<evidence type="ECO:0000313" key="3">
    <source>
        <dbReference type="EMBL" id="MFC4560746.1"/>
    </source>
</evidence>
<gene>
    <name evidence="3" type="ORF">ACFO4E_02625</name>
</gene>
<accession>A0ABV9DP93</accession>
<evidence type="ECO:0000313" key="4">
    <source>
        <dbReference type="Proteomes" id="UP001595923"/>
    </source>
</evidence>
<protein>
    <submittedName>
        <fullName evidence="3">Nif11-like leader peptide family natural product</fullName>
    </submittedName>
</protein>
<dbReference type="EMBL" id="JBHSFQ010000002">
    <property type="protein sequence ID" value="MFC4560746.1"/>
    <property type="molecule type" value="Genomic_DNA"/>
</dbReference>
<proteinExistence type="predicted"/>
<dbReference type="Proteomes" id="UP001595923">
    <property type="component" value="Unassembled WGS sequence"/>
</dbReference>
<comment type="caution">
    <text evidence="3">The sequence shown here is derived from an EMBL/GenBank/DDBJ whole genome shotgun (WGS) entry which is preliminary data.</text>
</comment>
<keyword evidence="4" id="KW-1185">Reference proteome</keyword>
<evidence type="ECO:0000256" key="1">
    <source>
        <dbReference type="SAM" id="MobiDB-lite"/>
    </source>
</evidence>
<organism evidence="3 4">
    <name type="scientific">Nocardiopsis mangrovi</name>
    <dbReference type="NCBI Taxonomy" id="1179818"/>
    <lineage>
        <taxon>Bacteria</taxon>
        <taxon>Bacillati</taxon>
        <taxon>Actinomycetota</taxon>
        <taxon>Actinomycetes</taxon>
        <taxon>Streptosporangiales</taxon>
        <taxon>Nocardiopsidaceae</taxon>
        <taxon>Nocardiopsis</taxon>
    </lineage>
</organism>
<feature type="region of interest" description="Disordered" evidence="1">
    <location>
        <begin position="58"/>
        <end position="87"/>
    </location>
</feature>
<dbReference type="RefSeq" id="WP_378571171.1">
    <property type="nucleotide sequence ID" value="NZ_JBHSFQ010000002.1"/>
</dbReference>
<dbReference type="Pfam" id="PF07862">
    <property type="entry name" value="Nif11"/>
    <property type="match status" value="1"/>
</dbReference>
<sequence length="312" mass="34704">MSIQSCTEFLHAAHASPDLMRTLRTMTGPKEIIALGARHGYDFRLTDLAAASSTFTPAAASGNGGSGGPAPSAPAAAGDTRPRPGESGFYHHEYAIADIPGFGAVLDQLPRLKIKPGSVDLARFAERFRDEDLRSTDLSPASEEFDRWRAGVEHEEGDSGGAHRRGFHLVNLDEHIDHPGYADYLDAKNATIAALEDAFGTEIRFSGSMWYPPSGYRLWHTNETQPGWRMYIVDVDAPFDDPARTTFFRYMNPATGEIVTLGERPRIVRFFKVEQDPRHLFWHCIVNPTERDRWSFGFAVPEDWPVRLGLAT</sequence>
<feature type="domain" description="Nif11" evidence="2">
    <location>
        <begin position="1"/>
        <end position="45"/>
    </location>
</feature>
<reference evidence="4" key="1">
    <citation type="journal article" date="2019" name="Int. J. Syst. Evol. Microbiol.">
        <title>The Global Catalogue of Microorganisms (GCM) 10K type strain sequencing project: providing services to taxonomists for standard genome sequencing and annotation.</title>
        <authorList>
            <consortium name="The Broad Institute Genomics Platform"/>
            <consortium name="The Broad Institute Genome Sequencing Center for Infectious Disease"/>
            <person name="Wu L."/>
            <person name="Ma J."/>
        </authorList>
    </citation>
    <scope>NUCLEOTIDE SEQUENCE [LARGE SCALE GENOMIC DNA]</scope>
    <source>
        <strain evidence="4">XZYJ18</strain>
    </source>
</reference>
<dbReference type="InterPro" id="IPR012903">
    <property type="entry name" value="Nif11"/>
</dbReference>